<name>A0A1D9P459_9FIRM</name>
<dbReference type="PANTHER" id="PTHR22916:SF3">
    <property type="entry name" value="UDP-GLCNAC:BETAGAL BETA-1,3-N-ACETYLGLUCOSAMINYLTRANSFERASE-LIKE PROTEIN 1"/>
    <property type="match status" value="1"/>
</dbReference>
<dbReference type="AlphaFoldDB" id="A0A1D9P459"/>
<dbReference type="SUPFAM" id="SSF53756">
    <property type="entry name" value="UDP-Glycosyltransferase/glycogen phosphorylase"/>
    <property type="match status" value="1"/>
</dbReference>
<sequence>MGRVTYSDFKYWYENNGELQEIFSYKDTLKNYSRLPLHTVDKSIDAIVKRSFEFFSNSFSGNQGLIEAFFMIILLVIKKAMETPDAMKVVCVGGDIQWLSAYIDGILKEMYPDSECIFSNTANDRIDGCSLRVVSLLSGGSLPEKDGSTVVAVKGHEEALIDCYTTYDFGMVDVVTDYREVAVPEYKLPERSSKAKRNIRTVAAMTPHNRAFNNSELVKDIGLVPYLLYKEEGCKVYLVGLEKNTDYPAKEFVSGTEMVELEGYDLDSKKKWIEEMGHSIDCLMLFGTYDDNIIISKIYREVNPYGVVYLALDANSYWINNIPRFEKKYDEFYENCDVISTATKTLQKFIAAKWKMDIDVVRCGYYPVGIDTVTVPDFDSKKNEIVTVGRIGSKEKRNDILLEAFAKIAGEFPDWTLKLVGPVAEDFNEYIDDFFERNPELKERVVFTGEVTDKKRLHDEFLESKIFALTSDSEGFPNVIPEAKSTGLALALTNIDVAKEAAGYGLSGEVVPTGDVLSLAEALRKLCSDQDSLKEKCKRSFEDYQDKYDYKKIAHELYSVLNSADKKVSTNGPLISVIMPVKNNEKFFPKAVQSILDQEYSNWELIIVEGMSTDKTGVMADDYSKADDRISVIHADEWIYESLNIGISKAKGEYITFLNSDDLLMPDALITAANYLKCFGTDMFLFAVNSTECDENQNILTQDADKVIEFSKEPFVLEGDAECRGAWERIMRAGLLNNQLNVYKKSVIKDVRFRNDIFGADYFFNLQVLPKVRSFAYYPKCLYRFNSYVNVSGMNASVGKYYTYSHGMYNDFYLKSIELFATYGVLDENALSMFRQIRIANFTGELVSYTYDSCKLSLEEKLKEMFAYTNDLRDMLIMEGRFEDIEELALKISYKLISESSEKVEKLVNIKKGVETLFIDEDPDIEAIHRLTFDYYNPAHIGVSRLKKLV</sequence>
<dbReference type="CDD" id="cd03801">
    <property type="entry name" value="GT4_PimA-like"/>
    <property type="match status" value="1"/>
</dbReference>
<dbReference type="EMBL" id="CP017831">
    <property type="protein sequence ID" value="AOZ97350.1"/>
    <property type="molecule type" value="Genomic_DNA"/>
</dbReference>
<dbReference type="OrthoDB" id="1999553at2"/>
<dbReference type="GO" id="GO:0016758">
    <property type="term" value="F:hexosyltransferase activity"/>
    <property type="evidence" value="ECO:0007669"/>
    <property type="project" value="UniProtKB-ARBA"/>
</dbReference>
<dbReference type="InterPro" id="IPR001296">
    <property type="entry name" value="Glyco_trans_1"/>
</dbReference>
<proteinExistence type="predicted"/>
<dbReference type="Gene3D" id="3.90.550.10">
    <property type="entry name" value="Spore Coat Polysaccharide Biosynthesis Protein SpsA, Chain A"/>
    <property type="match status" value="1"/>
</dbReference>
<feature type="domain" description="Glycosyl transferase family 1" evidence="1">
    <location>
        <begin position="378"/>
        <end position="538"/>
    </location>
</feature>
<dbReference type="PANTHER" id="PTHR22916">
    <property type="entry name" value="GLYCOSYLTRANSFERASE"/>
    <property type="match status" value="1"/>
</dbReference>
<organism evidence="3 4">
    <name type="scientific">Butyrivibrio hungatei</name>
    <dbReference type="NCBI Taxonomy" id="185008"/>
    <lineage>
        <taxon>Bacteria</taxon>
        <taxon>Bacillati</taxon>
        <taxon>Bacillota</taxon>
        <taxon>Clostridia</taxon>
        <taxon>Lachnospirales</taxon>
        <taxon>Lachnospiraceae</taxon>
        <taxon>Butyrivibrio</taxon>
    </lineage>
</organism>
<evidence type="ECO:0000259" key="1">
    <source>
        <dbReference type="Pfam" id="PF00534"/>
    </source>
</evidence>
<dbReference type="Proteomes" id="UP000179284">
    <property type="component" value="Chromosome I"/>
</dbReference>
<dbReference type="KEGG" id="bhu:bhn_I2317"/>
<dbReference type="Pfam" id="PF00535">
    <property type="entry name" value="Glycos_transf_2"/>
    <property type="match status" value="1"/>
</dbReference>
<evidence type="ECO:0000313" key="4">
    <source>
        <dbReference type="Proteomes" id="UP000179284"/>
    </source>
</evidence>
<reference evidence="4" key="1">
    <citation type="submission" date="2016-10" db="EMBL/GenBank/DDBJ databases">
        <title>The complete genome sequence of the rumen bacterium Butyrivibrio hungatei MB2003.</title>
        <authorList>
            <person name="Palevich N."/>
            <person name="Kelly W.J."/>
            <person name="Leahy S.C."/>
            <person name="Altermann E."/>
            <person name="Rakonjac J."/>
            <person name="Attwood G.T."/>
        </authorList>
    </citation>
    <scope>NUCLEOTIDE SEQUENCE [LARGE SCALE GENOMIC DNA]</scope>
    <source>
        <strain evidence="4">MB2003</strain>
    </source>
</reference>
<gene>
    <name evidence="3" type="ORF">bhn_I2317</name>
</gene>
<evidence type="ECO:0000259" key="2">
    <source>
        <dbReference type="Pfam" id="PF00535"/>
    </source>
</evidence>
<feature type="domain" description="Glycosyltransferase 2-like" evidence="2">
    <location>
        <begin position="576"/>
        <end position="704"/>
    </location>
</feature>
<dbReference type="InterPro" id="IPR029044">
    <property type="entry name" value="Nucleotide-diphossugar_trans"/>
</dbReference>
<keyword evidence="4" id="KW-1185">Reference proteome</keyword>
<dbReference type="SUPFAM" id="SSF53448">
    <property type="entry name" value="Nucleotide-diphospho-sugar transferases"/>
    <property type="match status" value="1"/>
</dbReference>
<dbReference type="RefSeq" id="WP_071176961.1">
    <property type="nucleotide sequence ID" value="NZ_CP017831.1"/>
</dbReference>
<dbReference type="Gene3D" id="3.40.50.2000">
    <property type="entry name" value="Glycogen Phosphorylase B"/>
    <property type="match status" value="2"/>
</dbReference>
<accession>A0A1D9P459</accession>
<dbReference type="InterPro" id="IPR001173">
    <property type="entry name" value="Glyco_trans_2-like"/>
</dbReference>
<dbReference type="Pfam" id="PF00534">
    <property type="entry name" value="Glycos_transf_1"/>
    <property type="match status" value="1"/>
</dbReference>
<protein>
    <submittedName>
        <fullName evidence="3">Glycosyl transferase GT2/GT4 family</fullName>
    </submittedName>
</protein>
<keyword evidence="3" id="KW-0808">Transferase</keyword>
<evidence type="ECO:0000313" key="3">
    <source>
        <dbReference type="EMBL" id="AOZ97350.1"/>
    </source>
</evidence>